<protein>
    <recommendedName>
        <fullName evidence="4">F-box domain-containing protein</fullName>
    </recommendedName>
</protein>
<reference evidence="2" key="1">
    <citation type="submission" date="2020-01" db="EMBL/GenBank/DDBJ databases">
        <authorList>
            <consortium name="DOE Joint Genome Institute"/>
            <person name="Haridas S."/>
            <person name="Albert R."/>
            <person name="Binder M."/>
            <person name="Bloem J."/>
            <person name="Labutti K."/>
            <person name="Salamov A."/>
            <person name="Andreopoulos B."/>
            <person name="Baker S.E."/>
            <person name="Barry K."/>
            <person name="Bills G."/>
            <person name="Bluhm B.H."/>
            <person name="Cannon C."/>
            <person name="Castanera R."/>
            <person name="Culley D.E."/>
            <person name="Daum C."/>
            <person name="Ezra D."/>
            <person name="Gonzalez J.B."/>
            <person name="Henrissat B."/>
            <person name="Kuo A."/>
            <person name="Liang C."/>
            <person name="Lipzen A."/>
            <person name="Lutzoni F."/>
            <person name="Magnuson J."/>
            <person name="Mondo S."/>
            <person name="Nolan M."/>
            <person name="Ohm R."/>
            <person name="Pangilinan J."/>
            <person name="Park H.-J."/>
            <person name="Ramirez L."/>
            <person name="Alfaro M."/>
            <person name="Sun H."/>
            <person name="Tritt A."/>
            <person name="Yoshinaga Y."/>
            <person name="Zwiers L.-H."/>
            <person name="Turgeon B.G."/>
            <person name="Goodwin S.B."/>
            <person name="Spatafora J.W."/>
            <person name="Crous P.W."/>
            <person name="Grigoriev I.V."/>
        </authorList>
    </citation>
    <scope>NUCLEOTIDE SEQUENCE</scope>
    <source>
        <strain evidence="2">P77</strain>
    </source>
</reference>
<keyword evidence="3" id="KW-1185">Reference proteome</keyword>
<dbReference type="InterPro" id="IPR038883">
    <property type="entry name" value="AN11006-like"/>
</dbReference>
<name>A0A6A5KQM3_9PLEO</name>
<dbReference type="Proteomes" id="UP000800040">
    <property type="component" value="Unassembled WGS sequence"/>
</dbReference>
<organism evidence="2 3">
    <name type="scientific">Decorospora gaudefroyi</name>
    <dbReference type="NCBI Taxonomy" id="184978"/>
    <lineage>
        <taxon>Eukaryota</taxon>
        <taxon>Fungi</taxon>
        <taxon>Dikarya</taxon>
        <taxon>Ascomycota</taxon>
        <taxon>Pezizomycotina</taxon>
        <taxon>Dothideomycetes</taxon>
        <taxon>Pleosporomycetidae</taxon>
        <taxon>Pleosporales</taxon>
        <taxon>Pleosporineae</taxon>
        <taxon>Pleosporaceae</taxon>
        <taxon>Decorospora</taxon>
    </lineage>
</organism>
<proteinExistence type="predicted"/>
<accession>A0A6A5KQM3</accession>
<dbReference type="PANTHER" id="PTHR42085">
    <property type="entry name" value="F-BOX DOMAIN-CONTAINING PROTEIN"/>
    <property type="match status" value="1"/>
</dbReference>
<dbReference type="OrthoDB" id="5372935at2759"/>
<feature type="region of interest" description="Disordered" evidence="1">
    <location>
        <begin position="1"/>
        <end position="24"/>
    </location>
</feature>
<evidence type="ECO:0000313" key="2">
    <source>
        <dbReference type="EMBL" id="KAF1838430.1"/>
    </source>
</evidence>
<evidence type="ECO:0008006" key="4">
    <source>
        <dbReference type="Google" id="ProtNLM"/>
    </source>
</evidence>
<dbReference type="EMBL" id="ML975252">
    <property type="protein sequence ID" value="KAF1838430.1"/>
    <property type="molecule type" value="Genomic_DNA"/>
</dbReference>
<dbReference type="PANTHER" id="PTHR42085:SF1">
    <property type="entry name" value="F-BOX DOMAIN-CONTAINING PROTEIN"/>
    <property type="match status" value="1"/>
</dbReference>
<feature type="compositionally biased region" description="Polar residues" evidence="1">
    <location>
        <begin position="11"/>
        <end position="20"/>
    </location>
</feature>
<gene>
    <name evidence="2" type="ORF">BDW02DRAFT_594686</name>
</gene>
<evidence type="ECO:0000313" key="3">
    <source>
        <dbReference type="Proteomes" id="UP000800040"/>
    </source>
</evidence>
<dbReference type="AlphaFoldDB" id="A0A6A5KQM3"/>
<sequence>MNVHTLGDLNQRGSRSSSIPPQYHRMADVERREARFSVTDAVHLKLRIQALDQALSSMPPEEADEAHVETIAEACRQRPFHESVYVAGSEQFYLIVKRLSRPDLLPDVYVEAYKTVLQGRPYVNAHNVSDLSKGVDPTFSEIRLLLPELDRVCETDLQGAFARREIRPFAFLQLPAELRLQVYSYILPREARITLEPMYRGQKAPRRRLDIMRVNTRLHDEVTKYLYEHRTLFMPVARHPTNKAFGDEYVARIYNTIATMNPATLHLFKHLEIQISHCQDRHIVASRYLPRIADPMRHIFRKLTALETLTIQFGPVATPSYWESETMLKTTRQRYEIETTEWLIDHIPASVNVSWDRAHASRFLGSDAVEQRLWHAIQDRASARPA</sequence>
<evidence type="ECO:0000256" key="1">
    <source>
        <dbReference type="SAM" id="MobiDB-lite"/>
    </source>
</evidence>